<dbReference type="InParanoid" id="A0A804RQT9"/>
<organism evidence="2 3">
    <name type="scientific">Zea mays</name>
    <name type="common">Maize</name>
    <dbReference type="NCBI Taxonomy" id="4577"/>
    <lineage>
        <taxon>Eukaryota</taxon>
        <taxon>Viridiplantae</taxon>
        <taxon>Streptophyta</taxon>
        <taxon>Embryophyta</taxon>
        <taxon>Tracheophyta</taxon>
        <taxon>Spermatophyta</taxon>
        <taxon>Magnoliopsida</taxon>
        <taxon>Liliopsida</taxon>
        <taxon>Poales</taxon>
        <taxon>Poaceae</taxon>
        <taxon>PACMAD clade</taxon>
        <taxon>Panicoideae</taxon>
        <taxon>Andropogonodae</taxon>
        <taxon>Andropogoneae</taxon>
        <taxon>Tripsacinae</taxon>
        <taxon>Zea</taxon>
    </lineage>
</organism>
<feature type="compositionally biased region" description="Low complexity" evidence="1">
    <location>
        <begin position="8"/>
        <end position="23"/>
    </location>
</feature>
<accession>A0A804RQT9</accession>
<name>A0A804RQT9_MAIZE</name>
<feature type="region of interest" description="Disordered" evidence="1">
    <location>
        <begin position="1"/>
        <end position="83"/>
    </location>
</feature>
<evidence type="ECO:0000256" key="1">
    <source>
        <dbReference type="SAM" id="MobiDB-lite"/>
    </source>
</evidence>
<evidence type="ECO:0000313" key="3">
    <source>
        <dbReference type="Proteomes" id="UP000007305"/>
    </source>
</evidence>
<evidence type="ECO:0000313" key="2">
    <source>
        <dbReference type="EnsemblPlants" id="Zm00001eb441230_P001"/>
    </source>
</evidence>
<dbReference type="Proteomes" id="UP000007305">
    <property type="component" value="Unassembled WGS sequence"/>
</dbReference>
<sequence>MPWAPHRPSASSLCSPVSLPPCAHHAGRRSQPSTLPSPGRGGLRSSSASPSTESPRPCAATCSPRPCQGLLRTPTSSPSPATVSKVMIHSACPRAHRMDHIWAHTGARRSASSS</sequence>
<feature type="compositionally biased region" description="Low complexity" evidence="1">
    <location>
        <begin position="73"/>
        <end position="82"/>
    </location>
</feature>
<keyword evidence="3" id="KW-1185">Reference proteome</keyword>
<dbReference type="EnsemblPlants" id="Zm00001eb441230_T001">
    <property type="protein sequence ID" value="Zm00001eb441230_P001"/>
    <property type="gene ID" value="Zm00001eb441230"/>
</dbReference>
<dbReference type="Gramene" id="Zm00001eb441230_T001">
    <property type="protein sequence ID" value="Zm00001eb441230_P001"/>
    <property type="gene ID" value="Zm00001eb441230"/>
</dbReference>
<feature type="compositionally biased region" description="Low complexity" evidence="1">
    <location>
        <begin position="43"/>
        <end position="57"/>
    </location>
</feature>
<dbReference type="AlphaFoldDB" id="A0A804RQT9"/>
<proteinExistence type="predicted"/>
<reference evidence="2" key="1">
    <citation type="submission" date="2021-05" db="UniProtKB">
        <authorList>
            <consortium name="EnsemblPlants"/>
        </authorList>
    </citation>
    <scope>IDENTIFICATION</scope>
    <source>
        <strain evidence="2">cv. B73</strain>
    </source>
</reference>
<protein>
    <submittedName>
        <fullName evidence="2">Uncharacterized protein</fullName>
    </submittedName>
</protein>